<evidence type="ECO:0000259" key="2">
    <source>
        <dbReference type="Pfam" id="PF10088"/>
    </source>
</evidence>
<dbReference type="EMBL" id="LROR01000054">
    <property type="protein sequence ID" value="OBR93281.1"/>
    <property type="molecule type" value="Genomic_DNA"/>
</dbReference>
<dbReference type="PATRIC" id="fig|1705578.3.peg.2744"/>
<dbReference type="Proteomes" id="UP000077384">
    <property type="component" value="Unassembled WGS sequence"/>
</dbReference>
<reference evidence="4 6" key="2">
    <citation type="journal article" date="2016" name="Front. Microbiol.">
        <title>Industrial Acetogenic Biocatalysts: A Comparative Metabolic and Genomic Analysis.</title>
        <authorList>
            <person name="Bengelsdorf F."/>
            <person name="Poehlein A."/>
            <person name="Sonja S."/>
            <person name="Erz C."/>
            <person name="Hummel T."/>
            <person name="Hoffmeister S."/>
            <person name="Daniel R."/>
            <person name="Durre P."/>
        </authorList>
    </citation>
    <scope>NUCLEOTIDE SEQUENCE [LARGE SCALE GENOMIC DNA]</scope>
    <source>
        <strain evidence="4 6">PTA-10522</strain>
    </source>
</reference>
<protein>
    <recommendedName>
        <fullName evidence="2">DUF2326 domain-containing protein</fullName>
    </recommendedName>
</protein>
<keyword evidence="1" id="KW-0175">Coiled coil</keyword>
<dbReference type="EMBL" id="LITQ01000003">
    <property type="protein sequence ID" value="OAA94537.1"/>
    <property type="molecule type" value="Genomic_DNA"/>
</dbReference>
<feature type="domain" description="DUF2326" evidence="2">
    <location>
        <begin position="416"/>
        <end position="531"/>
    </location>
</feature>
<reference evidence="3 5" key="1">
    <citation type="journal article" date="2015" name="Biotechnol. Bioeng.">
        <title>Genome sequence and phenotypic characterization of Caulobacter segnis.</title>
        <authorList>
            <person name="Patel S."/>
            <person name="Fletcher B."/>
            <person name="Scott D.C."/>
            <person name="Ely B."/>
        </authorList>
    </citation>
    <scope>NUCLEOTIDE SEQUENCE [LARGE SCALE GENOMIC DNA]</scope>
    <source>
        <strain evidence="3 5">PS02</strain>
    </source>
</reference>
<accession>A0A166U3T9</accession>
<proteinExistence type="predicted"/>
<evidence type="ECO:0000313" key="4">
    <source>
        <dbReference type="EMBL" id="OBR93281.1"/>
    </source>
</evidence>
<keyword evidence="6" id="KW-1185">Reference proteome</keyword>
<dbReference type="InterPro" id="IPR018760">
    <property type="entry name" value="DUF2326"/>
</dbReference>
<feature type="coiled-coil region" evidence="1">
    <location>
        <begin position="308"/>
        <end position="380"/>
    </location>
</feature>
<dbReference type="Pfam" id="PF10088">
    <property type="entry name" value="DUF2326"/>
    <property type="match status" value="1"/>
</dbReference>
<evidence type="ECO:0000313" key="6">
    <source>
        <dbReference type="Proteomes" id="UP000093694"/>
    </source>
</evidence>
<comment type="caution">
    <text evidence="3">The sequence shown here is derived from an EMBL/GenBank/DDBJ whole genome shotgun (WGS) entry which is preliminary data.</text>
</comment>
<evidence type="ECO:0000313" key="3">
    <source>
        <dbReference type="EMBL" id="OAA94537.1"/>
    </source>
</evidence>
<name>A0A166U3T9_9CLOT</name>
<dbReference type="AlphaFoldDB" id="A0A166U3T9"/>
<sequence>MLYEIICEQFKQKRIEFHDSLNTVLGDDLGSNSIGKSTFLMIVDYVFGGKDYILKSTDIQRNVGKHIIKFCFIFGKDKYYFLRNTDDLENVSKCDEKYNVLYNITLTNYCDFLKQMYDIELYDISFRDIVGRYARIYGKDNLNEKRPLDIVHNEPAGAPTNALLKLFDLYSVISELELLLKKKESELSAFKKAQKYSFLPHIGKRQYNTNSKELVILDKEKDKICKDLDNNLLDLDSIKAEEVIKLKQRLSTVKRQKNRLYSQLTVINNNIKQNSNLKLEQFDDLLRFFPNTNIKSILEVEKFHQEIRKVLRSELKQKKEELSKLLSISQAEIVKIETNIKEIIKMPNCSKSILMKYSNLQKRIEELENQNNTYEKLNGLTVARNDTKLRRDNMKTEQLHQLQNSVNSKMQEINDYIYSRKKKPPIITFDKNQYTFETIDDTGTGTSYKSMVVYDLSILEMTTLPILIHDSVVLKQISDEAIEKILRKYKSLDKQIFISFDKKTAYSLESQKILNETKVLELSANGNELFGRSWNNR</sequence>
<dbReference type="Proteomes" id="UP000093694">
    <property type="component" value="Unassembled WGS sequence"/>
</dbReference>
<evidence type="ECO:0000313" key="5">
    <source>
        <dbReference type="Proteomes" id="UP000077384"/>
    </source>
</evidence>
<dbReference type="RefSeq" id="WP_063600297.1">
    <property type="nucleotide sequence ID" value="NZ_LITQ01000003.1"/>
</dbReference>
<gene>
    <name evidence="4" type="ORF">CLCOS_27530</name>
    <name evidence="3" type="ORF">WX73_03083</name>
</gene>
<organism evidence="3 5">
    <name type="scientific">Clostridium coskatii</name>
    <dbReference type="NCBI Taxonomy" id="1705578"/>
    <lineage>
        <taxon>Bacteria</taxon>
        <taxon>Bacillati</taxon>
        <taxon>Bacillota</taxon>
        <taxon>Clostridia</taxon>
        <taxon>Eubacteriales</taxon>
        <taxon>Clostridiaceae</taxon>
        <taxon>Clostridium</taxon>
    </lineage>
</organism>
<evidence type="ECO:0000256" key="1">
    <source>
        <dbReference type="SAM" id="Coils"/>
    </source>
</evidence>